<evidence type="ECO:0000256" key="2">
    <source>
        <dbReference type="ARBA" id="ARBA00010413"/>
    </source>
</evidence>
<keyword evidence="8" id="KW-1133">Transmembrane helix</keyword>
<dbReference type="Gene3D" id="3.90.550.10">
    <property type="entry name" value="Spore Coat Polysaccharide Biosynthesis Protein SpsA, Chain A"/>
    <property type="match status" value="1"/>
</dbReference>
<evidence type="ECO:0000313" key="9">
    <source>
        <dbReference type="EMBL" id="KAL0977789.1"/>
    </source>
</evidence>
<keyword evidence="3" id="KW-0328">Glycosyltransferase</keyword>
<organism evidence="9 10">
    <name type="scientific">Umbra pygmaea</name>
    <name type="common">Eastern mudminnow</name>
    <dbReference type="NCBI Taxonomy" id="75934"/>
    <lineage>
        <taxon>Eukaryota</taxon>
        <taxon>Metazoa</taxon>
        <taxon>Chordata</taxon>
        <taxon>Craniata</taxon>
        <taxon>Vertebrata</taxon>
        <taxon>Euteleostomi</taxon>
        <taxon>Actinopterygii</taxon>
        <taxon>Neopterygii</taxon>
        <taxon>Teleostei</taxon>
        <taxon>Protacanthopterygii</taxon>
        <taxon>Esociformes</taxon>
        <taxon>Umbridae</taxon>
        <taxon>Umbra</taxon>
    </lineage>
</organism>
<name>A0ABD0WLN7_UMBPY</name>
<dbReference type="PANTHER" id="PTHR10462">
    <property type="entry name" value="GLYCOSYLTRANSFERASE-RELATED"/>
    <property type="match status" value="1"/>
</dbReference>
<evidence type="ECO:0000256" key="6">
    <source>
        <dbReference type="PIRSR" id="PIRSR605076-2"/>
    </source>
</evidence>
<keyword evidence="7" id="KW-0479">Metal-binding</keyword>
<comment type="similarity">
    <text evidence="2">Belongs to the glycosyltransferase 6 family.</text>
</comment>
<protein>
    <recommendedName>
        <fullName evidence="11">Globoside alpha-1,3-N-acetylgalactosaminyltransferase 1-like</fullName>
    </recommendedName>
</protein>
<accession>A0ABD0WLN7</accession>
<feature type="binding site" evidence="6">
    <location>
        <position position="116"/>
    </location>
    <ligand>
        <name>UDP-N-acetyl-alpha-D-galactosamine</name>
        <dbReference type="ChEBI" id="CHEBI:67138"/>
    </ligand>
</feature>
<keyword evidence="10" id="KW-1185">Reference proteome</keyword>
<sequence length="350" mass="39658">MVLFPLCKLLAGSVRVTKKQLVLYGMLLSLLLYLLTAGRIRVDTPPVSQSLKAETGIDVSDVRMASEDEEQQQLTQETSWGAPLVWGDSKDSARRRAELSHHNIRTGLLTLAVGPYAHYLRRFLSSAELYFLPGSTVIYYILTDSPRALHPLPQMGPGREVRVIPVAERLGWEHLAQRRMAMLASAIKEQAWQEVEYVFCMDVDQEFVATVGAEILGELVATLHPELYGMPRKAFPYERKPSSLASVGENEGDYYYTSELYGGLCMEVYDMTRRCSQLILQDQEKGVMARGLEESYLNRYLINHWPTCILSPEYSWWESALAFNVPTQRVVSLGRQCVALEPQKRQEQGC</sequence>
<reference evidence="9 10" key="1">
    <citation type="submission" date="2024-06" db="EMBL/GenBank/DDBJ databases">
        <authorList>
            <person name="Pan Q."/>
            <person name="Wen M."/>
            <person name="Jouanno E."/>
            <person name="Zahm M."/>
            <person name="Klopp C."/>
            <person name="Cabau C."/>
            <person name="Louis A."/>
            <person name="Berthelot C."/>
            <person name="Parey E."/>
            <person name="Roest Crollius H."/>
            <person name="Montfort J."/>
            <person name="Robinson-Rechavi M."/>
            <person name="Bouchez O."/>
            <person name="Lampietro C."/>
            <person name="Lopez Roques C."/>
            <person name="Donnadieu C."/>
            <person name="Postlethwait J."/>
            <person name="Bobe J."/>
            <person name="Verreycken H."/>
            <person name="Guiguen Y."/>
        </authorList>
    </citation>
    <scope>NUCLEOTIDE SEQUENCE [LARGE SCALE GENOMIC DNA]</scope>
    <source>
        <strain evidence="9">Up_M1</strain>
        <tissue evidence="9">Testis</tissue>
    </source>
</reference>
<evidence type="ECO:0000313" key="10">
    <source>
        <dbReference type="Proteomes" id="UP001557470"/>
    </source>
</evidence>
<gene>
    <name evidence="9" type="ORF">UPYG_G00161200</name>
</gene>
<dbReference type="PANTHER" id="PTHR10462:SF51">
    <property type="entry name" value="GLOBOSIDE ALPHA-1,3-N-ACETYLGALACTOSAMINYLTRANSFERASE 1-LIKE"/>
    <property type="match status" value="1"/>
</dbReference>
<evidence type="ECO:0000256" key="8">
    <source>
        <dbReference type="SAM" id="Phobius"/>
    </source>
</evidence>
<keyword evidence="7" id="KW-0464">Manganese</keyword>
<feature type="binding site" evidence="7">
    <location>
        <position position="204"/>
    </location>
    <ligand>
        <name>Mn(2+)</name>
        <dbReference type="ChEBI" id="CHEBI:29035"/>
    </ligand>
</feature>
<feature type="transmembrane region" description="Helical" evidence="8">
    <location>
        <begin position="21"/>
        <end position="40"/>
    </location>
</feature>
<comment type="caution">
    <text evidence="9">The sequence shown here is derived from an EMBL/GenBank/DDBJ whole genome shotgun (WGS) entry which is preliminary data.</text>
</comment>
<evidence type="ECO:0000256" key="5">
    <source>
        <dbReference type="PIRSR" id="PIRSR605076-1"/>
    </source>
</evidence>
<evidence type="ECO:0000256" key="1">
    <source>
        <dbReference type="ARBA" id="ARBA00004606"/>
    </source>
</evidence>
<feature type="binding site" evidence="6">
    <location>
        <position position="224"/>
    </location>
    <ligand>
        <name>an alpha-L-fucosyl-(1-&gt;2)-beta-D-galactosyl derivative</name>
        <dbReference type="ChEBI" id="CHEBI:140327"/>
    </ligand>
</feature>
<dbReference type="Proteomes" id="UP001557470">
    <property type="component" value="Unassembled WGS sequence"/>
</dbReference>
<dbReference type="EMBL" id="JAGEUA010000005">
    <property type="protein sequence ID" value="KAL0977789.1"/>
    <property type="molecule type" value="Genomic_DNA"/>
</dbReference>
<evidence type="ECO:0000256" key="7">
    <source>
        <dbReference type="PIRSR" id="PIRSR605076-3"/>
    </source>
</evidence>
<feature type="active site" description="Nucleophile" evidence="5">
    <location>
        <position position="294"/>
    </location>
</feature>
<comment type="cofactor">
    <cofactor evidence="7">
        <name>Mn(2+)</name>
        <dbReference type="ChEBI" id="CHEBI:29035"/>
    </cofactor>
    <text evidence="7">Binds 1 Mn(2+) ion per subunit.</text>
</comment>
<feature type="binding site" evidence="6">
    <location>
        <begin position="202"/>
        <end position="204"/>
    </location>
    <ligand>
        <name>UDP-N-acetyl-alpha-D-galactosamine</name>
        <dbReference type="ChEBI" id="CHEBI:67138"/>
    </ligand>
</feature>
<evidence type="ECO:0000256" key="3">
    <source>
        <dbReference type="ARBA" id="ARBA00022676"/>
    </source>
</evidence>
<evidence type="ECO:0008006" key="11">
    <source>
        <dbReference type="Google" id="ProtNLM"/>
    </source>
</evidence>
<dbReference type="AlphaFoldDB" id="A0ABD0WLN7"/>
<dbReference type="GO" id="GO:0016757">
    <property type="term" value="F:glycosyltransferase activity"/>
    <property type="evidence" value="ECO:0007669"/>
    <property type="project" value="UniProtKB-KW"/>
</dbReference>
<dbReference type="InterPro" id="IPR005076">
    <property type="entry name" value="Glyco_trans_6"/>
</dbReference>
<evidence type="ECO:0000256" key="4">
    <source>
        <dbReference type="ARBA" id="ARBA00022679"/>
    </source>
</evidence>
<keyword evidence="8" id="KW-0812">Transmembrane</keyword>
<proteinExistence type="inferred from homology"/>
<comment type="subcellular location">
    <subcellularLocation>
        <location evidence="1">Membrane</location>
        <topology evidence="1">Single-pass type II membrane protein</topology>
    </subcellularLocation>
</comment>
<keyword evidence="8" id="KW-0472">Membrane</keyword>
<dbReference type="GO" id="GO:0016020">
    <property type="term" value="C:membrane"/>
    <property type="evidence" value="ECO:0007669"/>
    <property type="project" value="UniProtKB-SubCell"/>
</dbReference>
<keyword evidence="4" id="KW-0808">Transferase</keyword>
<feature type="binding site" evidence="6">
    <location>
        <position position="294"/>
    </location>
    <ligand>
        <name>an alpha-L-fucosyl-(1-&gt;2)-beta-D-galactosyl derivative</name>
        <dbReference type="ChEBI" id="CHEBI:140327"/>
    </ligand>
</feature>
<feature type="binding site" evidence="7">
    <location>
        <position position="202"/>
    </location>
    <ligand>
        <name>Mn(2+)</name>
        <dbReference type="ChEBI" id="CHEBI:29035"/>
    </ligand>
</feature>
<dbReference type="SUPFAM" id="SSF53448">
    <property type="entry name" value="Nucleotide-diphospho-sugar transferases"/>
    <property type="match status" value="1"/>
</dbReference>
<dbReference type="InterPro" id="IPR029044">
    <property type="entry name" value="Nucleotide-diphossugar_trans"/>
</dbReference>
<dbReference type="Pfam" id="PF03414">
    <property type="entry name" value="Glyco_transf_6"/>
    <property type="match status" value="1"/>
</dbReference>